<name>A0ABW0KTP9_9BACT</name>
<sequence length="64" mass="7284">MSTAKDTNTPAHFLTPADLAARWKITPMTLRRWRKAGKIKASMLGRGVRFALPEVERFEREAQA</sequence>
<proteinExistence type="predicted"/>
<dbReference type="Proteomes" id="UP001596052">
    <property type="component" value="Unassembled WGS sequence"/>
</dbReference>
<reference evidence="3" key="1">
    <citation type="journal article" date="2019" name="Int. J. Syst. Evol. Microbiol.">
        <title>The Global Catalogue of Microorganisms (GCM) 10K type strain sequencing project: providing services to taxonomists for standard genome sequencing and annotation.</title>
        <authorList>
            <consortium name="The Broad Institute Genomics Platform"/>
            <consortium name="The Broad Institute Genome Sequencing Center for Infectious Disease"/>
            <person name="Wu L."/>
            <person name="Ma J."/>
        </authorList>
    </citation>
    <scope>NUCLEOTIDE SEQUENCE [LARGE SCALE GENOMIC DNA]</scope>
    <source>
        <strain evidence="3">CGMCC 4.1469</strain>
    </source>
</reference>
<keyword evidence="3" id="KW-1185">Reference proteome</keyword>
<evidence type="ECO:0000313" key="2">
    <source>
        <dbReference type="EMBL" id="MFC5455991.1"/>
    </source>
</evidence>
<dbReference type="RefSeq" id="WP_377167743.1">
    <property type="nucleotide sequence ID" value="NZ_JBHSMQ010000004.1"/>
</dbReference>
<feature type="domain" description="Helix-turn-helix" evidence="1">
    <location>
        <begin position="13"/>
        <end position="60"/>
    </location>
</feature>
<gene>
    <name evidence="2" type="ORF">ACFQDI_14095</name>
</gene>
<evidence type="ECO:0000259" key="1">
    <source>
        <dbReference type="Pfam" id="PF12728"/>
    </source>
</evidence>
<dbReference type="EMBL" id="JBHSMQ010000004">
    <property type="protein sequence ID" value="MFC5455991.1"/>
    <property type="molecule type" value="Genomic_DNA"/>
</dbReference>
<dbReference type="InterPro" id="IPR041657">
    <property type="entry name" value="HTH_17"/>
</dbReference>
<comment type="caution">
    <text evidence="2">The sequence shown here is derived from an EMBL/GenBank/DDBJ whole genome shotgun (WGS) entry which is preliminary data.</text>
</comment>
<organism evidence="2 3">
    <name type="scientific">Prosthecobacter fluviatilis</name>
    <dbReference type="NCBI Taxonomy" id="445931"/>
    <lineage>
        <taxon>Bacteria</taxon>
        <taxon>Pseudomonadati</taxon>
        <taxon>Verrucomicrobiota</taxon>
        <taxon>Verrucomicrobiia</taxon>
        <taxon>Verrucomicrobiales</taxon>
        <taxon>Verrucomicrobiaceae</taxon>
        <taxon>Prosthecobacter</taxon>
    </lineage>
</organism>
<evidence type="ECO:0000313" key="3">
    <source>
        <dbReference type="Proteomes" id="UP001596052"/>
    </source>
</evidence>
<protein>
    <submittedName>
        <fullName evidence="2">Helix-turn-helix domain-containing protein</fullName>
    </submittedName>
</protein>
<dbReference type="InterPro" id="IPR009061">
    <property type="entry name" value="DNA-bd_dom_put_sf"/>
</dbReference>
<accession>A0ABW0KTP9</accession>
<dbReference type="Pfam" id="PF12728">
    <property type="entry name" value="HTH_17"/>
    <property type="match status" value="1"/>
</dbReference>
<dbReference type="SUPFAM" id="SSF46955">
    <property type="entry name" value="Putative DNA-binding domain"/>
    <property type="match status" value="1"/>
</dbReference>